<sequence>MSKHSSGVQRDEKEREIESEERQGGKRDSARVHETTSDPGVAVGGEGREEGGERGVGERVEWGEQKSFWKRRKGKKFACTELANTRGVVDTVRSPWRLRSSQADVDLPSERHVLTEGTVIALRYRDSRSSLANTVQKHLFSFPRSLLGLPSTSYPKSVTVSENCEYVPNPITFPTCAFVYVS</sequence>
<dbReference type="AlphaFoldDB" id="A0A834P2T2"/>
<name>A0A834P2T2_VESPE</name>
<feature type="compositionally biased region" description="Basic and acidic residues" evidence="1">
    <location>
        <begin position="9"/>
        <end position="36"/>
    </location>
</feature>
<feature type="region of interest" description="Disordered" evidence="1">
    <location>
        <begin position="1"/>
        <end position="57"/>
    </location>
</feature>
<protein>
    <submittedName>
        <fullName evidence="2">Uncharacterized protein</fullName>
    </submittedName>
</protein>
<accession>A0A834P2T2</accession>
<organism evidence="2 3">
    <name type="scientific">Vespula pensylvanica</name>
    <name type="common">Western yellow jacket</name>
    <name type="synonym">Wasp</name>
    <dbReference type="NCBI Taxonomy" id="30213"/>
    <lineage>
        <taxon>Eukaryota</taxon>
        <taxon>Metazoa</taxon>
        <taxon>Ecdysozoa</taxon>
        <taxon>Arthropoda</taxon>
        <taxon>Hexapoda</taxon>
        <taxon>Insecta</taxon>
        <taxon>Pterygota</taxon>
        <taxon>Neoptera</taxon>
        <taxon>Endopterygota</taxon>
        <taxon>Hymenoptera</taxon>
        <taxon>Apocrita</taxon>
        <taxon>Aculeata</taxon>
        <taxon>Vespoidea</taxon>
        <taxon>Vespidae</taxon>
        <taxon>Vespinae</taxon>
        <taxon>Vespula</taxon>
    </lineage>
</organism>
<dbReference type="EMBL" id="JACSDY010000006">
    <property type="protein sequence ID" value="KAF7425662.1"/>
    <property type="molecule type" value="Genomic_DNA"/>
</dbReference>
<reference evidence="2" key="1">
    <citation type="journal article" date="2020" name="G3 (Bethesda)">
        <title>High-Quality Assemblies for Three Invasive Social Wasps from the &lt;i&gt;Vespula&lt;/i&gt; Genus.</title>
        <authorList>
            <person name="Harrop T.W.R."/>
            <person name="Guhlin J."/>
            <person name="McLaughlin G.M."/>
            <person name="Permina E."/>
            <person name="Stockwell P."/>
            <person name="Gilligan J."/>
            <person name="Le Lec M.F."/>
            <person name="Gruber M.A.M."/>
            <person name="Quinn O."/>
            <person name="Lovegrove M."/>
            <person name="Duncan E.J."/>
            <person name="Remnant E.J."/>
            <person name="Van Eeckhoven J."/>
            <person name="Graham B."/>
            <person name="Knapp R.A."/>
            <person name="Langford K.W."/>
            <person name="Kronenberg Z."/>
            <person name="Press M.O."/>
            <person name="Eacker S.M."/>
            <person name="Wilson-Rankin E.E."/>
            <person name="Purcell J."/>
            <person name="Lester P.J."/>
            <person name="Dearden P.K."/>
        </authorList>
    </citation>
    <scope>NUCLEOTIDE SEQUENCE</scope>
    <source>
        <strain evidence="2">Volc-1</strain>
    </source>
</reference>
<feature type="compositionally biased region" description="Basic and acidic residues" evidence="1">
    <location>
        <begin position="46"/>
        <end position="57"/>
    </location>
</feature>
<gene>
    <name evidence="2" type="ORF">H0235_008100</name>
</gene>
<evidence type="ECO:0000313" key="3">
    <source>
        <dbReference type="Proteomes" id="UP000600918"/>
    </source>
</evidence>
<proteinExistence type="predicted"/>
<dbReference type="Proteomes" id="UP000600918">
    <property type="component" value="Unassembled WGS sequence"/>
</dbReference>
<evidence type="ECO:0000256" key="1">
    <source>
        <dbReference type="SAM" id="MobiDB-lite"/>
    </source>
</evidence>
<evidence type="ECO:0000313" key="2">
    <source>
        <dbReference type="EMBL" id="KAF7425662.1"/>
    </source>
</evidence>
<keyword evidence="3" id="KW-1185">Reference proteome</keyword>
<comment type="caution">
    <text evidence="2">The sequence shown here is derived from an EMBL/GenBank/DDBJ whole genome shotgun (WGS) entry which is preliminary data.</text>
</comment>